<organism evidence="2 3">
    <name type="scientific">Salix dunnii</name>
    <dbReference type="NCBI Taxonomy" id="1413687"/>
    <lineage>
        <taxon>Eukaryota</taxon>
        <taxon>Viridiplantae</taxon>
        <taxon>Streptophyta</taxon>
        <taxon>Embryophyta</taxon>
        <taxon>Tracheophyta</taxon>
        <taxon>Spermatophyta</taxon>
        <taxon>Magnoliopsida</taxon>
        <taxon>eudicotyledons</taxon>
        <taxon>Gunneridae</taxon>
        <taxon>Pentapetalae</taxon>
        <taxon>rosids</taxon>
        <taxon>fabids</taxon>
        <taxon>Malpighiales</taxon>
        <taxon>Salicaceae</taxon>
        <taxon>Saliceae</taxon>
        <taxon>Salix</taxon>
    </lineage>
</organism>
<accession>A0A835MCH8</accession>
<comment type="caution">
    <text evidence="2">The sequence shown here is derived from an EMBL/GenBank/DDBJ whole genome shotgun (WGS) entry which is preliminary data.</text>
</comment>
<dbReference type="Proteomes" id="UP000657918">
    <property type="component" value="Unassembled WGS sequence"/>
</dbReference>
<dbReference type="AlphaFoldDB" id="A0A835MCH8"/>
<sequence>MDATPSPRSRPSRATGRRPRAVAEAGLRGSASPGRKAGRRYGNTSRHVPARQLQSGRWRRAGPQPASGPAVKSGHR</sequence>
<evidence type="ECO:0000256" key="1">
    <source>
        <dbReference type="SAM" id="MobiDB-lite"/>
    </source>
</evidence>
<protein>
    <submittedName>
        <fullName evidence="2">Uncharacterized protein</fullName>
    </submittedName>
</protein>
<name>A0A835MCH8_9ROSI</name>
<evidence type="ECO:0000313" key="3">
    <source>
        <dbReference type="Proteomes" id="UP000657918"/>
    </source>
</evidence>
<reference evidence="2 3" key="1">
    <citation type="submission" date="2020-10" db="EMBL/GenBank/DDBJ databases">
        <title>Plant Genome Project.</title>
        <authorList>
            <person name="Zhang R.-G."/>
        </authorList>
    </citation>
    <scope>NUCLEOTIDE SEQUENCE [LARGE SCALE GENOMIC DNA]</scope>
    <source>
        <strain evidence="2">FAFU-HL-1</strain>
        <tissue evidence="2">Leaf</tissue>
    </source>
</reference>
<gene>
    <name evidence="2" type="ORF">SADUNF_Sadunf19G0059800</name>
</gene>
<dbReference type="EMBL" id="JADGMS010000019">
    <property type="protein sequence ID" value="KAF9661357.1"/>
    <property type="molecule type" value="Genomic_DNA"/>
</dbReference>
<proteinExistence type="predicted"/>
<feature type="region of interest" description="Disordered" evidence="1">
    <location>
        <begin position="1"/>
        <end position="76"/>
    </location>
</feature>
<evidence type="ECO:0000313" key="2">
    <source>
        <dbReference type="EMBL" id="KAF9661357.1"/>
    </source>
</evidence>
<keyword evidence="3" id="KW-1185">Reference proteome</keyword>